<dbReference type="Gene3D" id="3.40.50.2300">
    <property type="match status" value="1"/>
</dbReference>
<dbReference type="InterPro" id="IPR039420">
    <property type="entry name" value="WalR-like"/>
</dbReference>
<keyword evidence="1" id="KW-0238">DNA-binding</keyword>
<feature type="modified residue" description="4-aspartylphosphate" evidence="2">
    <location>
        <position position="51"/>
    </location>
</feature>
<evidence type="ECO:0000256" key="2">
    <source>
        <dbReference type="PROSITE-ProRule" id="PRU00169"/>
    </source>
</evidence>
<dbReference type="CDD" id="cd06170">
    <property type="entry name" value="LuxR_C_like"/>
    <property type="match status" value="1"/>
</dbReference>
<protein>
    <submittedName>
        <fullName evidence="6">Response regulator transcription factor</fullName>
    </submittedName>
    <submittedName>
        <fullName evidence="5">Transcriptional regulatory protein DegU</fullName>
    </submittedName>
</protein>
<reference evidence="6" key="3">
    <citation type="submission" date="2021-06" db="EMBL/GenBank/DDBJ databases">
        <title>Genomic Description and Analysis of Intracellular Bacteria, Candidatus Berkiella cookevillensis and Candidatus Berkiella aquae.</title>
        <authorList>
            <person name="Kidane D.T."/>
            <person name="Mehari Y.T."/>
            <person name="Rice F.C."/>
            <person name="Arivett B.A."/>
            <person name="Farone A.L."/>
            <person name="Berk S.G."/>
            <person name="Farone M.B."/>
        </authorList>
    </citation>
    <scope>NUCLEOTIDE SEQUENCE</scope>
    <source>
        <strain evidence="6">HT99</strain>
    </source>
</reference>
<name>A0A0Q9YRL1_9GAMM</name>
<evidence type="ECO:0000313" key="5">
    <source>
        <dbReference type="EMBL" id="KRG22537.1"/>
    </source>
</evidence>
<accession>A0A0Q9YRL1</accession>
<evidence type="ECO:0000256" key="1">
    <source>
        <dbReference type="ARBA" id="ARBA00023125"/>
    </source>
</evidence>
<dbReference type="Gene3D" id="1.10.10.10">
    <property type="entry name" value="Winged helix-like DNA-binding domain superfamily/Winged helix DNA-binding domain"/>
    <property type="match status" value="1"/>
</dbReference>
<comment type="caution">
    <text evidence="5">The sequence shown here is derived from an EMBL/GenBank/DDBJ whole genome shotgun (WGS) entry which is preliminary data.</text>
</comment>
<evidence type="ECO:0000313" key="7">
    <source>
        <dbReference type="Proteomes" id="UP000051497"/>
    </source>
</evidence>
<dbReference type="PANTHER" id="PTHR43214:SF43">
    <property type="entry name" value="TWO-COMPONENT RESPONSE REGULATOR"/>
    <property type="match status" value="1"/>
</dbReference>
<dbReference type="AlphaFoldDB" id="A0A0Q9YRL1"/>
<dbReference type="PANTHER" id="PTHR43214">
    <property type="entry name" value="TWO-COMPONENT RESPONSE REGULATOR"/>
    <property type="match status" value="1"/>
</dbReference>
<dbReference type="PROSITE" id="PS50043">
    <property type="entry name" value="HTH_LUXR_2"/>
    <property type="match status" value="1"/>
</dbReference>
<dbReference type="SUPFAM" id="SSF46894">
    <property type="entry name" value="C-terminal effector domain of the bipartite response regulators"/>
    <property type="match status" value="1"/>
</dbReference>
<reference evidence="6" key="2">
    <citation type="journal article" date="2016" name="Genome Announc.">
        <title>Draft Genome Sequences of Two Novel Amoeba-Resistant Intranuclear Bacteria, 'Candidatus Berkiella cookevillensis' and 'Candidatus Berkiella aquae'.</title>
        <authorList>
            <person name="Mehari Y.T."/>
            <person name="Arivett B.A."/>
            <person name="Farone A.L."/>
            <person name="Gunderson J.H."/>
            <person name="Farone M.B."/>
        </authorList>
    </citation>
    <scope>NUCLEOTIDE SEQUENCE</scope>
    <source>
        <strain evidence="6">HT99</strain>
    </source>
</reference>
<organism evidence="5">
    <name type="scientific">Candidatus Berkiella aquae</name>
    <dbReference type="NCBI Taxonomy" id="295108"/>
    <lineage>
        <taxon>Bacteria</taxon>
        <taxon>Pseudomonadati</taxon>
        <taxon>Pseudomonadota</taxon>
        <taxon>Gammaproteobacteria</taxon>
        <taxon>Candidatus Berkiellales</taxon>
        <taxon>Candidatus Berkiellaceae</taxon>
        <taxon>Candidatus Berkiella</taxon>
    </lineage>
</organism>
<dbReference type="InterPro" id="IPR016032">
    <property type="entry name" value="Sig_transdc_resp-reg_C-effctor"/>
</dbReference>
<dbReference type="InterPro" id="IPR036388">
    <property type="entry name" value="WH-like_DNA-bd_sf"/>
</dbReference>
<feature type="domain" description="HTH luxR-type" evidence="3">
    <location>
        <begin position="148"/>
        <end position="213"/>
    </location>
</feature>
<keyword evidence="2" id="KW-0597">Phosphoprotein</keyword>
<sequence>MILIASSDAAIATLWHKELESQFSVYEVDIHERRALDLCLKKVPFEVLVVDLQLLGESGVNEIASLRDIQPQLHIVIMAKVPDEREEISAIIFGAKAYCHFDIQLSLLPKVINTVMANELWVDRKFVTRLLLEIEDITQAKHQEAKHLDKGIATMTPRECEIAGLVATGASNRKIAEQLSISERTVKAHLGVIFRKIGITDRLQLALYMNRHQQITSIWHGSKPPHQDKH</sequence>
<keyword evidence="7" id="KW-1185">Reference proteome</keyword>
<reference evidence="5" key="1">
    <citation type="submission" date="2015-09" db="EMBL/GenBank/DDBJ databases">
        <title>Draft Genome Sequences of Two Novel Amoeba-resistant Intranuclear Bacteria, Candidatus Berkiella cookevillensis and Candidatus Berkiella aquae.</title>
        <authorList>
            <person name="Mehari Y.T."/>
            <person name="Arivett B.A."/>
            <person name="Farone A.L."/>
            <person name="Gunderson J.H."/>
            <person name="Farone M.B."/>
        </authorList>
    </citation>
    <scope>NUCLEOTIDE SEQUENCE [LARGE SCALE GENOMIC DNA]</scope>
    <source>
        <strain evidence="5">HT99</strain>
    </source>
</reference>
<dbReference type="InterPro" id="IPR000792">
    <property type="entry name" value="Tscrpt_reg_LuxR_C"/>
</dbReference>
<gene>
    <name evidence="5" type="primary">degU</name>
    <name evidence="5" type="ORF">HT99x_00073</name>
    <name evidence="6" type="ORF">HT99x_011705</name>
</gene>
<dbReference type="PRINTS" id="PR00038">
    <property type="entry name" value="HTHLUXR"/>
</dbReference>
<dbReference type="SUPFAM" id="SSF52172">
    <property type="entry name" value="CheY-like"/>
    <property type="match status" value="1"/>
</dbReference>
<dbReference type="RefSeq" id="WP_075064740.1">
    <property type="nucleotide sequence ID" value="NZ_LKAJ02000001.1"/>
</dbReference>
<dbReference type="EMBL" id="LKAJ02000001">
    <property type="protein sequence ID" value="MCS5712098.1"/>
    <property type="molecule type" value="Genomic_DNA"/>
</dbReference>
<dbReference type="EMBL" id="LKAJ01000001">
    <property type="protein sequence ID" value="KRG22537.1"/>
    <property type="molecule type" value="Genomic_DNA"/>
</dbReference>
<dbReference type="PROSITE" id="PS50110">
    <property type="entry name" value="RESPONSE_REGULATORY"/>
    <property type="match status" value="1"/>
</dbReference>
<proteinExistence type="predicted"/>
<dbReference type="GO" id="GO:0006355">
    <property type="term" value="P:regulation of DNA-templated transcription"/>
    <property type="evidence" value="ECO:0007669"/>
    <property type="project" value="InterPro"/>
</dbReference>
<dbReference type="SMART" id="SM00421">
    <property type="entry name" value="HTH_LUXR"/>
    <property type="match status" value="1"/>
</dbReference>
<feature type="domain" description="Response regulatory" evidence="4">
    <location>
        <begin position="1"/>
        <end position="116"/>
    </location>
</feature>
<evidence type="ECO:0000313" key="6">
    <source>
        <dbReference type="EMBL" id="MCS5712098.1"/>
    </source>
</evidence>
<dbReference type="Proteomes" id="UP000051497">
    <property type="component" value="Unassembled WGS sequence"/>
</dbReference>
<dbReference type="GO" id="GO:0003677">
    <property type="term" value="F:DNA binding"/>
    <property type="evidence" value="ECO:0007669"/>
    <property type="project" value="UniProtKB-KW"/>
</dbReference>
<dbReference type="Pfam" id="PF00196">
    <property type="entry name" value="GerE"/>
    <property type="match status" value="1"/>
</dbReference>
<dbReference type="InterPro" id="IPR001789">
    <property type="entry name" value="Sig_transdc_resp-reg_receiver"/>
</dbReference>
<dbReference type="GO" id="GO:0000160">
    <property type="term" value="P:phosphorelay signal transduction system"/>
    <property type="evidence" value="ECO:0007669"/>
    <property type="project" value="InterPro"/>
</dbReference>
<dbReference type="STRING" id="295108.HT99x_00073"/>
<dbReference type="InterPro" id="IPR011006">
    <property type="entry name" value="CheY-like_superfamily"/>
</dbReference>
<evidence type="ECO:0000259" key="4">
    <source>
        <dbReference type="PROSITE" id="PS50110"/>
    </source>
</evidence>
<evidence type="ECO:0000259" key="3">
    <source>
        <dbReference type="PROSITE" id="PS50043"/>
    </source>
</evidence>